<sequence>MHENEARRVVDALRHRGVPAHVERASVARFGVRVMLPDGRQAIWDTDGTAGLEAQVMRNGVLVGFVPMIEGSDHFTEEQVIDAIARADYDRPIGRLRSTAPPPAAPLPQEGGFFRRFLGGFREHRPAHPVVAGWAALGSTCGPRGCGPPPRGWWCPDRPAPRSGW</sequence>
<evidence type="ECO:0000313" key="2">
    <source>
        <dbReference type="Proteomes" id="UP001500218"/>
    </source>
</evidence>
<accession>A0ABP4XYS7</accession>
<evidence type="ECO:0000313" key="1">
    <source>
        <dbReference type="EMBL" id="GAA1793456.1"/>
    </source>
</evidence>
<name>A0ABP4XYS7_9ACTN</name>
<dbReference type="RefSeq" id="WP_344127540.1">
    <property type="nucleotide sequence ID" value="NZ_BAAALT010000034.1"/>
</dbReference>
<protein>
    <submittedName>
        <fullName evidence="1">Uncharacterized protein</fullName>
    </submittedName>
</protein>
<gene>
    <name evidence="1" type="ORF">GCM10009682_14150</name>
</gene>
<dbReference type="Proteomes" id="UP001500218">
    <property type="component" value="Unassembled WGS sequence"/>
</dbReference>
<comment type="caution">
    <text evidence="1">The sequence shown here is derived from an EMBL/GenBank/DDBJ whole genome shotgun (WGS) entry which is preliminary data.</text>
</comment>
<reference evidence="2" key="1">
    <citation type="journal article" date="2019" name="Int. J. Syst. Evol. Microbiol.">
        <title>The Global Catalogue of Microorganisms (GCM) 10K type strain sequencing project: providing services to taxonomists for standard genome sequencing and annotation.</title>
        <authorList>
            <consortium name="The Broad Institute Genomics Platform"/>
            <consortium name="The Broad Institute Genome Sequencing Center for Infectious Disease"/>
            <person name="Wu L."/>
            <person name="Ma J."/>
        </authorList>
    </citation>
    <scope>NUCLEOTIDE SEQUENCE [LARGE SCALE GENOMIC DNA]</scope>
    <source>
        <strain evidence="2">JCM 13250</strain>
    </source>
</reference>
<proteinExistence type="predicted"/>
<dbReference type="EMBL" id="BAAALT010000034">
    <property type="protein sequence ID" value="GAA1793456.1"/>
    <property type="molecule type" value="Genomic_DNA"/>
</dbReference>
<keyword evidence="2" id="KW-1185">Reference proteome</keyword>
<organism evidence="1 2">
    <name type="scientific">Luedemannella flava</name>
    <dbReference type="NCBI Taxonomy" id="349316"/>
    <lineage>
        <taxon>Bacteria</taxon>
        <taxon>Bacillati</taxon>
        <taxon>Actinomycetota</taxon>
        <taxon>Actinomycetes</taxon>
        <taxon>Micromonosporales</taxon>
        <taxon>Micromonosporaceae</taxon>
        <taxon>Luedemannella</taxon>
    </lineage>
</organism>